<dbReference type="GO" id="GO:0006302">
    <property type="term" value="P:double-strand break repair"/>
    <property type="evidence" value="ECO:0007669"/>
    <property type="project" value="TreeGrafter"/>
</dbReference>
<dbReference type="PANTHER" id="PTHR33991:SF1">
    <property type="entry name" value="DNA REPAIR PROTEIN RECO"/>
    <property type="match status" value="1"/>
</dbReference>
<dbReference type="InterPro" id="IPR003717">
    <property type="entry name" value="RecO"/>
</dbReference>
<evidence type="ECO:0000256" key="2">
    <source>
        <dbReference type="ARBA" id="ARBA00021310"/>
    </source>
</evidence>
<evidence type="ECO:0000256" key="1">
    <source>
        <dbReference type="ARBA" id="ARBA00007452"/>
    </source>
</evidence>
<dbReference type="PANTHER" id="PTHR33991">
    <property type="entry name" value="DNA REPAIR PROTEIN RECO"/>
    <property type="match status" value="1"/>
</dbReference>
<dbReference type="InterPro" id="IPR012340">
    <property type="entry name" value="NA-bd_OB-fold"/>
</dbReference>
<dbReference type="SUPFAM" id="SSF57863">
    <property type="entry name" value="ArfGap/RecO-like zinc finger"/>
    <property type="match status" value="1"/>
</dbReference>
<dbReference type="AlphaFoldDB" id="A0A381R1A8"/>
<protein>
    <recommendedName>
        <fullName evidence="2">DNA repair protein RecO</fullName>
    </recommendedName>
    <alternativeName>
        <fullName evidence="4">Recombination protein O</fullName>
    </alternativeName>
</protein>
<evidence type="ECO:0000256" key="4">
    <source>
        <dbReference type="ARBA" id="ARBA00033409"/>
    </source>
</evidence>
<accession>A0A381R1A8</accession>
<dbReference type="GO" id="GO:0043590">
    <property type="term" value="C:bacterial nucleoid"/>
    <property type="evidence" value="ECO:0007669"/>
    <property type="project" value="TreeGrafter"/>
</dbReference>
<reference evidence="5" key="1">
    <citation type="submission" date="2018-05" db="EMBL/GenBank/DDBJ databases">
        <authorList>
            <person name="Lanie J.A."/>
            <person name="Ng W.-L."/>
            <person name="Kazmierczak K.M."/>
            <person name="Andrzejewski T.M."/>
            <person name="Davidsen T.M."/>
            <person name="Wayne K.J."/>
            <person name="Tettelin H."/>
            <person name="Glass J.I."/>
            <person name="Rusch D."/>
            <person name="Podicherti R."/>
            <person name="Tsui H.-C.T."/>
            <person name="Winkler M.E."/>
        </authorList>
    </citation>
    <scope>NUCLEOTIDE SEQUENCE</scope>
</reference>
<gene>
    <name evidence="5" type="ORF">METZ01_LOCUS37503</name>
</gene>
<name>A0A381R1A8_9ZZZZ</name>
<dbReference type="Pfam" id="PF02565">
    <property type="entry name" value="RecO_C"/>
    <property type="match status" value="1"/>
</dbReference>
<sequence length="205" mass="23195">MSPEFGRLACVFRGARKKQGASLEPFIRYGLAWHGKGQMVTVTSYDIEIEHSLRDRYLYAGLYLNELIVRALPVEVSAPPLFHAYNNAITGLARRDTLEPVLRTFERTLLRESGYDLLFNYDHTTGDVIAPDKYYRFVPNVGFESIQKTSDALSGKVLLAIADDDYAKTETRRVAKHVLRNALKPLLGDRPMASRQLFRGSNNVV</sequence>
<dbReference type="Gene3D" id="1.20.1440.120">
    <property type="entry name" value="Recombination protein O, C-terminal domain"/>
    <property type="match status" value="1"/>
</dbReference>
<dbReference type="GO" id="GO:0006310">
    <property type="term" value="P:DNA recombination"/>
    <property type="evidence" value="ECO:0007669"/>
    <property type="project" value="UniProtKB-KW"/>
</dbReference>
<evidence type="ECO:0000256" key="3">
    <source>
        <dbReference type="ARBA" id="ARBA00023172"/>
    </source>
</evidence>
<dbReference type="EMBL" id="UINC01001600">
    <property type="protein sequence ID" value="SUZ84649.1"/>
    <property type="molecule type" value="Genomic_DNA"/>
</dbReference>
<dbReference type="Gene3D" id="2.40.50.140">
    <property type="entry name" value="Nucleic acid-binding proteins"/>
    <property type="match status" value="1"/>
</dbReference>
<proteinExistence type="inferred from homology"/>
<dbReference type="InterPro" id="IPR042242">
    <property type="entry name" value="RecO_C"/>
</dbReference>
<evidence type="ECO:0000313" key="5">
    <source>
        <dbReference type="EMBL" id="SUZ84649.1"/>
    </source>
</evidence>
<organism evidence="5">
    <name type="scientific">marine metagenome</name>
    <dbReference type="NCBI Taxonomy" id="408172"/>
    <lineage>
        <taxon>unclassified sequences</taxon>
        <taxon>metagenomes</taxon>
        <taxon>ecological metagenomes</taxon>
    </lineage>
</organism>
<comment type="similarity">
    <text evidence="1">Belongs to the RecO family.</text>
</comment>
<dbReference type="InterPro" id="IPR037278">
    <property type="entry name" value="ARFGAP/RecO"/>
</dbReference>
<keyword evidence="3" id="KW-0233">DNA recombination</keyword>